<dbReference type="Pfam" id="PF07386">
    <property type="entry name" value="DUF1499"/>
    <property type="match status" value="1"/>
</dbReference>
<protein>
    <recommendedName>
        <fullName evidence="3">Lipoprotein</fullName>
    </recommendedName>
</protein>
<evidence type="ECO:0000313" key="1">
    <source>
        <dbReference type="EMBL" id="RZF21856.1"/>
    </source>
</evidence>
<gene>
    <name evidence="1" type="ORF">DAY19_09205</name>
</gene>
<organism evidence="1 2">
    <name type="scientific">Halobacteriovorax vibrionivorans</name>
    <dbReference type="NCBI Taxonomy" id="2152716"/>
    <lineage>
        <taxon>Bacteria</taxon>
        <taxon>Pseudomonadati</taxon>
        <taxon>Bdellovibrionota</taxon>
        <taxon>Bacteriovoracia</taxon>
        <taxon>Bacteriovoracales</taxon>
        <taxon>Halobacteriovoraceae</taxon>
        <taxon>Halobacteriovorax</taxon>
    </lineage>
</organism>
<comment type="caution">
    <text evidence="1">The sequence shown here is derived from an EMBL/GenBank/DDBJ whole genome shotgun (WGS) entry which is preliminary data.</text>
</comment>
<accession>A0ABY0IJ21</accession>
<keyword evidence="2" id="KW-1185">Reference proteome</keyword>
<dbReference type="InterPro" id="IPR010865">
    <property type="entry name" value="DUF1499"/>
</dbReference>
<reference evidence="2" key="1">
    <citation type="journal article" date="2019" name="Int. J. Syst. Evol. Microbiol.">
        <title>Halobacteriovorax valvorus sp. nov., a novel prokaryotic predator isolated from coastal seawater of China.</title>
        <authorList>
            <person name="Chen M.-X."/>
        </authorList>
    </citation>
    <scope>NUCLEOTIDE SEQUENCE [LARGE SCALE GENOMIC DNA]</scope>
    <source>
        <strain evidence="2">BL9</strain>
    </source>
</reference>
<dbReference type="RefSeq" id="WP_115361670.1">
    <property type="nucleotide sequence ID" value="NZ_QDKL01000002.1"/>
</dbReference>
<proteinExistence type="predicted"/>
<dbReference type="EMBL" id="QDKL01000002">
    <property type="protein sequence ID" value="RZF21856.1"/>
    <property type="molecule type" value="Genomic_DNA"/>
</dbReference>
<evidence type="ECO:0000313" key="2">
    <source>
        <dbReference type="Proteomes" id="UP000443582"/>
    </source>
</evidence>
<name>A0ABY0IJ21_9BACT</name>
<evidence type="ECO:0008006" key="3">
    <source>
        <dbReference type="Google" id="ProtNLM"/>
    </source>
</evidence>
<dbReference type="Proteomes" id="UP000443582">
    <property type="component" value="Unassembled WGS sequence"/>
</dbReference>
<sequence length="138" mass="16025">MKYLMTLLLLVSCAKEFIIQESSSIDNFTCPAIENCLSSLEKDSSPNYIMPFKMIGASAKENMDIIEKVIRKIGDFKIERNSEYLKVTNDNVHLEFIANGAKKRIEVRSQVKKQSFFSYDQGRKQVENIRFNFYQGNY</sequence>